<dbReference type="InterPro" id="IPR009056">
    <property type="entry name" value="Cyt_c-like_dom"/>
</dbReference>
<evidence type="ECO:0000256" key="2">
    <source>
        <dbReference type="ARBA" id="ARBA00022723"/>
    </source>
</evidence>
<evidence type="ECO:0000256" key="3">
    <source>
        <dbReference type="ARBA" id="ARBA00023004"/>
    </source>
</evidence>
<gene>
    <name evidence="6" type="ordered locus">TVNIR_1765</name>
</gene>
<evidence type="ECO:0000313" key="7">
    <source>
        <dbReference type="Proteomes" id="UP000010809"/>
    </source>
</evidence>
<protein>
    <recommendedName>
        <fullName evidence="5">Cytochrome c domain-containing protein</fullName>
    </recommendedName>
</protein>
<sequence>MNRNETTLPHRSPRTVLNAVGITLAGAVLVIGCGERVVSFSADVKPILDKRCVECHVPGEPGYEASGLELTSYAALMAGTRYGPIVEPGDPLISVLNQLVEGRADPSIAMPHGGQRLPDSEIATLRDWVAQGARDN</sequence>
<organism evidence="6 7">
    <name type="scientific">Thioalkalivibrio nitratireducens (strain DSM 14787 / UNIQEM 213 / ALEN2)</name>
    <dbReference type="NCBI Taxonomy" id="1255043"/>
    <lineage>
        <taxon>Bacteria</taxon>
        <taxon>Pseudomonadati</taxon>
        <taxon>Pseudomonadota</taxon>
        <taxon>Gammaproteobacteria</taxon>
        <taxon>Chromatiales</taxon>
        <taxon>Ectothiorhodospiraceae</taxon>
        <taxon>Thioalkalivibrio</taxon>
    </lineage>
</organism>
<name>L0DWP9_THIND</name>
<dbReference type="PROSITE" id="PS51007">
    <property type="entry name" value="CYTC"/>
    <property type="match status" value="1"/>
</dbReference>
<dbReference type="Proteomes" id="UP000010809">
    <property type="component" value="Chromosome"/>
</dbReference>
<accession>L0DWP9</accession>
<dbReference type="HOGENOM" id="CLU_151358_1_0_6"/>
<reference evidence="6" key="1">
    <citation type="submission" date="2015-12" db="EMBL/GenBank/DDBJ databases">
        <authorList>
            <person name="Tikhonova T.V."/>
            <person name="Pavlov A.R."/>
            <person name="Beletsky A.V."/>
            <person name="Mardanov A.V."/>
            <person name="Sorokin D.Y."/>
            <person name="Ravin N.V."/>
            <person name="Popov V.O."/>
        </authorList>
    </citation>
    <scope>NUCLEOTIDE SEQUENCE</scope>
    <source>
        <strain evidence="6">DSM 14787</strain>
    </source>
</reference>
<evidence type="ECO:0000313" key="6">
    <source>
        <dbReference type="EMBL" id="AGA33427.1"/>
    </source>
</evidence>
<feature type="domain" description="Cytochrome c" evidence="5">
    <location>
        <begin position="29"/>
        <end position="133"/>
    </location>
</feature>
<dbReference type="EMBL" id="CP003989">
    <property type="protein sequence ID" value="AGA33427.1"/>
    <property type="molecule type" value="Genomic_DNA"/>
</dbReference>
<evidence type="ECO:0000259" key="5">
    <source>
        <dbReference type="PROSITE" id="PS51007"/>
    </source>
</evidence>
<dbReference type="RefSeq" id="WP_015258554.1">
    <property type="nucleotide sequence ID" value="NC_019902.2"/>
</dbReference>
<dbReference type="OrthoDB" id="9809746at2"/>
<keyword evidence="1 4" id="KW-0349">Heme</keyword>
<dbReference type="GO" id="GO:0009055">
    <property type="term" value="F:electron transfer activity"/>
    <property type="evidence" value="ECO:0007669"/>
    <property type="project" value="InterPro"/>
</dbReference>
<dbReference type="KEGG" id="tni:TVNIR_1765"/>
<evidence type="ECO:0000256" key="4">
    <source>
        <dbReference type="PROSITE-ProRule" id="PRU00433"/>
    </source>
</evidence>
<dbReference type="InterPro" id="IPR011429">
    <property type="entry name" value="Cyt_c_Planctomycete-type"/>
</dbReference>
<evidence type="ECO:0000256" key="1">
    <source>
        <dbReference type="ARBA" id="ARBA00022617"/>
    </source>
</evidence>
<dbReference type="SUPFAM" id="SSF46626">
    <property type="entry name" value="Cytochrome c"/>
    <property type="match status" value="1"/>
</dbReference>
<dbReference type="InterPro" id="IPR036909">
    <property type="entry name" value="Cyt_c-like_dom_sf"/>
</dbReference>
<dbReference type="PROSITE" id="PS51257">
    <property type="entry name" value="PROKAR_LIPOPROTEIN"/>
    <property type="match status" value="1"/>
</dbReference>
<keyword evidence="3 4" id="KW-0408">Iron</keyword>
<dbReference type="GO" id="GO:0020037">
    <property type="term" value="F:heme binding"/>
    <property type="evidence" value="ECO:0007669"/>
    <property type="project" value="InterPro"/>
</dbReference>
<dbReference type="Pfam" id="PF07635">
    <property type="entry name" value="PSCyt1"/>
    <property type="match status" value="1"/>
</dbReference>
<proteinExistence type="predicted"/>
<dbReference type="STRING" id="1255043.TVNIR_1765"/>
<dbReference type="AlphaFoldDB" id="L0DWP9"/>
<keyword evidence="2 4" id="KW-0479">Metal-binding</keyword>
<dbReference type="PANTHER" id="PTHR35889:SF3">
    <property type="entry name" value="F-BOX DOMAIN-CONTAINING PROTEIN"/>
    <property type="match status" value="1"/>
</dbReference>
<dbReference type="PATRIC" id="fig|1255043.3.peg.1788"/>
<dbReference type="GO" id="GO:0046872">
    <property type="term" value="F:metal ion binding"/>
    <property type="evidence" value="ECO:0007669"/>
    <property type="project" value="UniProtKB-KW"/>
</dbReference>
<keyword evidence="7" id="KW-1185">Reference proteome</keyword>
<dbReference type="PANTHER" id="PTHR35889">
    <property type="entry name" value="CYCLOINULO-OLIGOSACCHARIDE FRUCTANOTRANSFERASE-RELATED"/>
    <property type="match status" value="1"/>
</dbReference>
<dbReference type="eggNOG" id="COG2010">
    <property type="taxonomic scope" value="Bacteria"/>
</dbReference>